<dbReference type="Proteomes" id="UP000254236">
    <property type="component" value="Chromosome"/>
</dbReference>
<organism evidence="4 6">
    <name type="scientific">Brachybacterium saurashtrense</name>
    <dbReference type="NCBI Taxonomy" id="556288"/>
    <lineage>
        <taxon>Bacteria</taxon>
        <taxon>Bacillati</taxon>
        <taxon>Actinomycetota</taxon>
        <taxon>Actinomycetes</taxon>
        <taxon>Micrococcales</taxon>
        <taxon>Dermabacteraceae</taxon>
        <taxon>Brachybacterium</taxon>
    </lineage>
</organism>
<dbReference type="Pfam" id="PF00583">
    <property type="entry name" value="Acetyltransf_1"/>
    <property type="match status" value="1"/>
</dbReference>
<reference evidence="4 6" key="2">
    <citation type="submission" date="2018-08" db="EMBL/GenBank/DDBJ databases">
        <title>Brachybacterium saurashtrense DSM 23186.</title>
        <authorList>
            <person name="Li Y."/>
        </authorList>
    </citation>
    <scope>NUCLEOTIDE SEQUENCE [LARGE SCALE GENOMIC DNA]</scope>
    <source>
        <strain evidence="4 6">DSM 23186</strain>
    </source>
</reference>
<keyword evidence="5" id="KW-1185">Reference proteome</keyword>
<dbReference type="PANTHER" id="PTHR43072">
    <property type="entry name" value="N-ACETYLTRANSFERASE"/>
    <property type="match status" value="1"/>
</dbReference>
<dbReference type="AlphaFoldDB" id="A0A345YKY0"/>
<dbReference type="PANTHER" id="PTHR43072:SF54">
    <property type="entry name" value="GCN5-RELATED N-ACETYLTRANSFERASE"/>
    <property type="match status" value="1"/>
</dbReference>
<evidence type="ECO:0000256" key="1">
    <source>
        <dbReference type="SAM" id="MobiDB-lite"/>
    </source>
</evidence>
<name>A0A345YKY0_9MICO</name>
<evidence type="ECO:0000313" key="5">
    <source>
        <dbReference type="Proteomes" id="UP000254236"/>
    </source>
</evidence>
<dbReference type="SUPFAM" id="SSF55729">
    <property type="entry name" value="Acyl-CoA N-acyltransferases (Nat)"/>
    <property type="match status" value="1"/>
</dbReference>
<dbReference type="InterPro" id="IPR025289">
    <property type="entry name" value="DUF4081"/>
</dbReference>
<gene>
    <name evidence="3" type="ORF">DWV08_02385</name>
    <name evidence="4" type="ORF">DXU92_07515</name>
</gene>
<feature type="region of interest" description="Disordered" evidence="1">
    <location>
        <begin position="130"/>
        <end position="155"/>
    </location>
</feature>
<protein>
    <submittedName>
        <fullName evidence="4">GNAT family N-acetyltransferase</fullName>
    </submittedName>
</protein>
<dbReference type="OrthoDB" id="5241264at2"/>
<dbReference type="Gene3D" id="3.40.630.30">
    <property type="match status" value="1"/>
</dbReference>
<dbReference type="CDD" id="cd04301">
    <property type="entry name" value="NAT_SF"/>
    <property type="match status" value="1"/>
</dbReference>
<feature type="domain" description="N-acetyltransferase" evidence="2">
    <location>
        <begin position="157"/>
        <end position="298"/>
    </location>
</feature>
<dbReference type="PROSITE" id="PS51186">
    <property type="entry name" value="GNAT"/>
    <property type="match status" value="1"/>
</dbReference>
<dbReference type="EMBL" id="QSWH01000003">
    <property type="protein sequence ID" value="RRR23194.1"/>
    <property type="molecule type" value="Genomic_DNA"/>
</dbReference>
<dbReference type="Proteomes" id="UP000282185">
    <property type="component" value="Unassembled WGS sequence"/>
</dbReference>
<reference evidence="3 5" key="1">
    <citation type="submission" date="2018-07" db="EMBL/GenBank/DDBJ databases">
        <title>Brachybacterium saurashtrense DSM 23186 genome sequence.</title>
        <authorList>
            <person name="Guo L."/>
        </authorList>
    </citation>
    <scope>NUCLEOTIDE SEQUENCE [LARGE SCALE GENOMIC DNA]</scope>
    <source>
        <strain evidence="3 5">DSM 23186</strain>
    </source>
</reference>
<dbReference type="GO" id="GO:0016747">
    <property type="term" value="F:acyltransferase activity, transferring groups other than amino-acyl groups"/>
    <property type="evidence" value="ECO:0007669"/>
    <property type="project" value="InterPro"/>
</dbReference>
<proteinExistence type="predicted"/>
<evidence type="ECO:0000313" key="3">
    <source>
        <dbReference type="EMBL" id="AXK44582.1"/>
    </source>
</evidence>
<accession>A0A345YKY0</accession>
<dbReference type="Pfam" id="PF13312">
    <property type="entry name" value="DUF4081"/>
    <property type="match status" value="1"/>
</dbReference>
<dbReference type="KEGG" id="bsau:DWV08_02385"/>
<evidence type="ECO:0000313" key="4">
    <source>
        <dbReference type="EMBL" id="RRR23194.1"/>
    </source>
</evidence>
<evidence type="ECO:0000313" key="6">
    <source>
        <dbReference type="Proteomes" id="UP000282185"/>
    </source>
</evidence>
<dbReference type="EMBL" id="CP031356">
    <property type="protein sequence ID" value="AXK44582.1"/>
    <property type="molecule type" value="Genomic_DNA"/>
</dbReference>
<evidence type="ECO:0000259" key="2">
    <source>
        <dbReference type="PROSITE" id="PS51186"/>
    </source>
</evidence>
<sequence>MFRRGGRVRAVRSTGYDAALALALTAPAVNALAGARLRELSRSAALSQEFSMVGEEQRPEGLLWHGVNLSPLSATPQAIAELGRQQASRSRRCSSVVGDRRAVEQLWEHLAPLWESEVREHRWSQPLLQAEEPPAGTGVGASSAAGTRTVGPGAGGARLRPALPGEEEAVFPAAVAMFREEVGVDPLAGDGGRSYRARVGELIRRRRTYVVIEHGEVLFKADVGALFGPVAQIHGVWVRPDLRGRGLGRAGMTELVRQVRRDHAPQVSLYVNDFNEPARRAYAAAGFTQVGELATLLF</sequence>
<dbReference type="RefSeq" id="WP_115412336.1">
    <property type="nucleotide sequence ID" value="NZ_CP031356.1"/>
</dbReference>
<dbReference type="InterPro" id="IPR000182">
    <property type="entry name" value="GNAT_dom"/>
</dbReference>
<dbReference type="InterPro" id="IPR016181">
    <property type="entry name" value="Acyl_CoA_acyltransferase"/>
</dbReference>